<feature type="domain" description="PAC" evidence="16">
    <location>
        <begin position="275"/>
        <end position="327"/>
    </location>
</feature>
<proteinExistence type="predicted"/>
<evidence type="ECO:0000256" key="13">
    <source>
        <dbReference type="ARBA" id="ARBA00023136"/>
    </source>
</evidence>
<sequence>MHTPIFLGLIHNAALLIALGLVYDTVALNRRFSGLGFQLLTGLILGSMGIVVMLTPWEFMPGVIFDTRSILLSVSGLFFGAIPTGIAMGITGGLRAYQGGGGGVTGIAVILTSGLIGIIWKHRRRNGLENLSLGELYLFGVVVHVAMLLWMLSLPWPVAWGVLATIGLPVILIYPVGTMLLGKLLVARLVRQQTERTLRESEQKFRASFEQASMGMAQVAADGKFLAVNQRLCEIVGYPKEELLSMTFQDITHPDDLLLDMQHIARVLNGDIDTFTIEKRYLHKTGRIVWIRLYSSVIRDEEGQVKYAIPAIEDITERKQAEEDLKAALREKETLLRELYHRTKNNMQVIRSMLRLQAASLSTPEVDKLVYETENRIQAMSLVHQKLYQSQDLSQIRLDEYLGELMHLLMQSAQVYADRISLIIDVQPVVVLIDTAIPCGLIVNELLSNALKHGFPGERTGEIRLRLRRTPTGPIELSFSDTGVGVPEGFDFRAQETLGLQTIVALAEHQLQGTIAFDTQPEMAMHLTFTDNLYEPRV</sequence>
<accession>A0A9D5Q5D5</accession>
<evidence type="ECO:0000259" key="16">
    <source>
        <dbReference type="PROSITE" id="PS50113"/>
    </source>
</evidence>
<dbReference type="Proteomes" id="UP000649604">
    <property type="component" value="Unassembled WGS sequence"/>
</dbReference>
<dbReference type="InterPro" id="IPR013655">
    <property type="entry name" value="PAS_fold_3"/>
</dbReference>
<evidence type="ECO:0000256" key="11">
    <source>
        <dbReference type="ARBA" id="ARBA00022989"/>
    </source>
</evidence>
<dbReference type="InterPro" id="IPR035965">
    <property type="entry name" value="PAS-like_dom_sf"/>
</dbReference>
<feature type="transmembrane region" description="Helical" evidence="14">
    <location>
        <begin position="96"/>
        <end position="120"/>
    </location>
</feature>
<keyword evidence="7 14" id="KW-0812">Transmembrane</keyword>
<feature type="transmembrane region" description="Helical" evidence="14">
    <location>
        <begin position="158"/>
        <end position="186"/>
    </location>
</feature>
<evidence type="ECO:0000256" key="2">
    <source>
        <dbReference type="ARBA" id="ARBA00004651"/>
    </source>
</evidence>
<dbReference type="NCBIfam" id="TIGR00229">
    <property type="entry name" value="sensory_box"/>
    <property type="match status" value="1"/>
</dbReference>
<dbReference type="PROSITE" id="PS50113">
    <property type="entry name" value="PAC"/>
    <property type="match status" value="1"/>
</dbReference>
<protein>
    <recommendedName>
        <fullName evidence="3">histidine kinase</fullName>
        <ecNumber evidence="3">2.7.13.3</ecNumber>
    </recommendedName>
</protein>
<evidence type="ECO:0000256" key="1">
    <source>
        <dbReference type="ARBA" id="ARBA00000085"/>
    </source>
</evidence>
<evidence type="ECO:0000256" key="12">
    <source>
        <dbReference type="ARBA" id="ARBA00023026"/>
    </source>
</evidence>
<dbReference type="GO" id="GO:0071555">
    <property type="term" value="P:cell wall organization"/>
    <property type="evidence" value="ECO:0007669"/>
    <property type="project" value="InterPro"/>
</dbReference>
<keyword evidence="13 14" id="KW-0472">Membrane</keyword>
<dbReference type="Pfam" id="PF07568">
    <property type="entry name" value="HisKA_2"/>
    <property type="match status" value="1"/>
</dbReference>
<dbReference type="InterPro" id="IPR001610">
    <property type="entry name" value="PAC"/>
</dbReference>
<comment type="caution">
    <text evidence="17">The sequence shown here is derived from an EMBL/GenBank/DDBJ whole genome shotgun (WGS) entry which is preliminary data.</text>
</comment>
<dbReference type="GO" id="GO:0005524">
    <property type="term" value="F:ATP binding"/>
    <property type="evidence" value="ECO:0007669"/>
    <property type="project" value="UniProtKB-KW"/>
</dbReference>
<keyword evidence="12" id="KW-0843">Virulence</keyword>
<feature type="domain" description="PAS" evidence="15">
    <location>
        <begin position="201"/>
        <end position="271"/>
    </location>
</feature>
<dbReference type="Pfam" id="PF07694">
    <property type="entry name" value="5TM-5TMR_LYT"/>
    <property type="match status" value="1"/>
</dbReference>
<dbReference type="InterPro" id="IPR011620">
    <property type="entry name" value="Sig_transdc_His_kinase_LytS_TM"/>
</dbReference>
<dbReference type="AlphaFoldDB" id="A0A9D5Q5D5"/>
<dbReference type="InterPro" id="IPR000014">
    <property type="entry name" value="PAS"/>
</dbReference>
<dbReference type="GO" id="GO:0005886">
    <property type="term" value="C:plasma membrane"/>
    <property type="evidence" value="ECO:0007669"/>
    <property type="project" value="UniProtKB-SubCell"/>
</dbReference>
<evidence type="ECO:0000256" key="14">
    <source>
        <dbReference type="SAM" id="Phobius"/>
    </source>
</evidence>
<dbReference type="SMART" id="SM00091">
    <property type="entry name" value="PAS"/>
    <property type="match status" value="1"/>
</dbReference>
<evidence type="ECO:0000256" key="4">
    <source>
        <dbReference type="ARBA" id="ARBA00022475"/>
    </source>
</evidence>
<keyword evidence="9" id="KW-0418">Kinase</keyword>
<evidence type="ECO:0000259" key="15">
    <source>
        <dbReference type="PROSITE" id="PS50112"/>
    </source>
</evidence>
<evidence type="ECO:0000256" key="8">
    <source>
        <dbReference type="ARBA" id="ARBA00022741"/>
    </source>
</evidence>
<dbReference type="SMART" id="SM00086">
    <property type="entry name" value="PAC"/>
    <property type="match status" value="1"/>
</dbReference>
<dbReference type="PROSITE" id="PS50112">
    <property type="entry name" value="PAS"/>
    <property type="match status" value="1"/>
</dbReference>
<evidence type="ECO:0000256" key="9">
    <source>
        <dbReference type="ARBA" id="ARBA00022777"/>
    </source>
</evidence>
<dbReference type="InterPro" id="IPR000700">
    <property type="entry name" value="PAS-assoc_C"/>
</dbReference>
<dbReference type="SUPFAM" id="SSF55874">
    <property type="entry name" value="ATPase domain of HSP90 chaperone/DNA topoisomerase II/histidine kinase"/>
    <property type="match status" value="1"/>
</dbReference>
<feature type="transmembrane region" description="Helical" evidence="14">
    <location>
        <begin position="5"/>
        <end position="23"/>
    </location>
</feature>
<keyword evidence="11 14" id="KW-1133">Transmembrane helix</keyword>
<dbReference type="SUPFAM" id="SSF55785">
    <property type="entry name" value="PYP-like sensor domain (PAS domain)"/>
    <property type="match status" value="1"/>
</dbReference>
<dbReference type="GO" id="GO:0000155">
    <property type="term" value="F:phosphorelay sensor kinase activity"/>
    <property type="evidence" value="ECO:0007669"/>
    <property type="project" value="InterPro"/>
</dbReference>
<keyword evidence="8" id="KW-0547">Nucleotide-binding</keyword>
<dbReference type="PANTHER" id="PTHR41523">
    <property type="entry name" value="TWO-COMPONENT SYSTEM SENSOR PROTEIN"/>
    <property type="match status" value="1"/>
</dbReference>
<evidence type="ECO:0000256" key="10">
    <source>
        <dbReference type="ARBA" id="ARBA00022840"/>
    </source>
</evidence>
<dbReference type="InterPro" id="IPR036890">
    <property type="entry name" value="HATPase_C_sf"/>
</dbReference>
<reference evidence="17" key="1">
    <citation type="submission" date="2019-11" db="EMBL/GenBank/DDBJ databases">
        <title>Microbial mats filling the niche in hypersaline microbial mats.</title>
        <authorList>
            <person name="Wong H.L."/>
            <person name="Macleod F.I."/>
            <person name="White R.A. III"/>
            <person name="Burns B.P."/>
        </authorList>
    </citation>
    <scope>NUCLEOTIDE SEQUENCE</scope>
    <source>
        <strain evidence="17">Rbin_158</strain>
    </source>
</reference>
<dbReference type="EMBL" id="WJJP01000188">
    <property type="protein sequence ID" value="MBD3324117.1"/>
    <property type="molecule type" value="Genomic_DNA"/>
</dbReference>
<feature type="transmembrane region" description="Helical" evidence="14">
    <location>
        <begin position="35"/>
        <end position="57"/>
    </location>
</feature>
<evidence type="ECO:0000256" key="5">
    <source>
        <dbReference type="ARBA" id="ARBA00022553"/>
    </source>
</evidence>
<dbReference type="Gene3D" id="3.30.450.20">
    <property type="entry name" value="PAS domain"/>
    <property type="match status" value="1"/>
</dbReference>
<comment type="subcellular location">
    <subcellularLocation>
        <location evidence="2">Cell membrane</location>
        <topology evidence="2">Multi-pass membrane protein</topology>
    </subcellularLocation>
</comment>
<gene>
    <name evidence="17" type="ORF">GF339_06005</name>
</gene>
<keyword evidence="4" id="KW-1003">Cell membrane</keyword>
<keyword evidence="5" id="KW-0597">Phosphoprotein</keyword>
<evidence type="ECO:0000256" key="6">
    <source>
        <dbReference type="ARBA" id="ARBA00022679"/>
    </source>
</evidence>
<dbReference type="InterPro" id="IPR011495">
    <property type="entry name" value="Sig_transdc_His_kin_sub2_dim/P"/>
</dbReference>
<dbReference type="Gene3D" id="3.30.565.10">
    <property type="entry name" value="Histidine kinase-like ATPase, C-terminal domain"/>
    <property type="match status" value="1"/>
</dbReference>
<dbReference type="Pfam" id="PF02518">
    <property type="entry name" value="HATPase_c"/>
    <property type="match status" value="1"/>
</dbReference>
<feature type="transmembrane region" description="Helical" evidence="14">
    <location>
        <begin position="132"/>
        <end position="152"/>
    </location>
</feature>
<dbReference type="InterPro" id="IPR003594">
    <property type="entry name" value="HATPase_dom"/>
</dbReference>
<comment type="catalytic activity">
    <reaction evidence="1">
        <text>ATP + protein L-histidine = ADP + protein N-phospho-L-histidine.</text>
        <dbReference type="EC" id="2.7.13.3"/>
    </reaction>
</comment>
<feature type="transmembrane region" description="Helical" evidence="14">
    <location>
        <begin position="69"/>
        <end position="90"/>
    </location>
</feature>
<keyword evidence="10" id="KW-0067">ATP-binding</keyword>
<dbReference type="CDD" id="cd00130">
    <property type="entry name" value="PAS"/>
    <property type="match status" value="1"/>
</dbReference>
<keyword evidence="6" id="KW-0808">Transferase</keyword>
<evidence type="ECO:0000256" key="7">
    <source>
        <dbReference type="ARBA" id="ARBA00022692"/>
    </source>
</evidence>
<name>A0A9D5Q5D5_9BACT</name>
<dbReference type="PANTHER" id="PTHR41523:SF8">
    <property type="entry name" value="ETHYLENE RESPONSE SENSOR PROTEIN"/>
    <property type="match status" value="1"/>
</dbReference>
<dbReference type="EC" id="2.7.13.3" evidence="3"/>
<dbReference type="Pfam" id="PF08447">
    <property type="entry name" value="PAS_3"/>
    <property type="match status" value="1"/>
</dbReference>
<evidence type="ECO:0000313" key="18">
    <source>
        <dbReference type="Proteomes" id="UP000649604"/>
    </source>
</evidence>
<evidence type="ECO:0000313" key="17">
    <source>
        <dbReference type="EMBL" id="MBD3324117.1"/>
    </source>
</evidence>
<evidence type="ECO:0000256" key="3">
    <source>
        <dbReference type="ARBA" id="ARBA00012438"/>
    </source>
</evidence>
<organism evidence="17 18">
    <name type="scientific">candidate division KSB3 bacterium</name>
    <dbReference type="NCBI Taxonomy" id="2044937"/>
    <lineage>
        <taxon>Bacteria</taxon>
        <taxon>candidate division KSB3</taxon>
    </lineage>
</organism>